<protein>
    <submittedName>
        <fullName evidence="1">Uncharacterized protein</fullName>
    </submittedName>
</protein>
<organism evidence="1">
    <name type="scientific">uncultured Caudovirales phage</name>
    <dbReference type="NCBI Taxonomy" id="2100421"/>
    <lineage>
        <taxon>Viruses</taxon>
        <taxon>Duplodnaviria</taxon>
        <taxon>Heunggongvirae</taxon>
        <taxon>Uroviricota</taxon>
        <taxon>Caudoviricetes</taxon>
        <taxon>Peduoviridae</taxon>
        <taxon>Maltschvirus</taxon>
        <taxon>Maltschvirus maltsch</taxon>
    </lineage>
</organism>
<proteinExistence type="predicted"/>
<reference evidence="1" key="1">
    <citation type="submission" date="2020-04" db="EMBL/GenBank/DDBJ databases">
        <authorList>
            <person name="Chiriac C."/>
            <person name="Salcher M."/>
            <person name="Ghai R."/>
            <person name="Kavagutti S V."/>
        </authorList>
    </citation>
    <scope>NUCLEOTIDE SEQUENCE</scope>
</reference>
<sequence length="101" mass="11123">MKTIQAVTIWDKGTSKQASILNAYAINVTLNTSATFYYALLSANEDGSQGEVLTQGNLSMVDEDYAQWVIDQDAWDYIAKSLNLVIIGEFVAPIIENTELS</sequence>
<name>A0A6J5MT03_9CAUD</name>
<dbReference type="EMBL" id="LR796495">
    <property type="protein sequence ID" value="CAB4148223.1"/>
    <property type="molecule type" value="Genomic_DNA"/>
</dbReference>
<gene>
    <name evidence="1" type="ORF">UFOVP520_2</name>
</gene>
<evidence type="ECO:0000313" key="1">
    <source>
        <dbReference type="EMBL" id="CAB4148223.1"/>
    </source>
</evidence>
<accession>A0A6J5MT03</accession>